<sequence>MGATSAPAWMRRALQLAAAGPWPDPNPRVGCVLVAPDGTVVGEGFHHGAGTPHAEIEALREAGDAARGATAYVTLEPCSHTGRTGPCADALVEAGVARVVFAQSDPNPDAAGGAERLHAAGVHVTGGVLADEAAAVNERWARTVELGRPLVTWKLASTLDGRSAAADGSSQWITGEAARADVHLLRATRDAVLVGTGTVLADDPRLTVRMPGGELAPDQPLRAVMGLREVPPVARLHDAPGSVVHLATRDPREALDLLWHRGVRDVWLEGGPTLAAAVLRAGLVDDVYAYVAPALLGAGRLAVDDLGIRSISDVRRLGLVDVAVVGGDVRIHAVATTTDEPTTAPADTATTTTATTAPAAPRATAPDQRAPAQT</sequence>
<dbReference type="Pfam" id="PF01872">
    <property type="entry name" value="RibD_C"/>
    <property type="match status" value="1"/>
</dbReference>
<dbReference type="InterPro" id="IPR016192">
    <property type="entry name" value="APOBEC/CMP_deaminase_Zn-bd"/>
</dbReference>
<evidence type="ECO:0000256" key="8">
    <source>
        <dbReference type="ARBA" id="ARBA00022833"/>
    </source>
</evidence>
<feature type="region of interest" description="Disordered" evidence="15">
    <location>
        <begin position="337"/>
        <end position="374"/>
    </location>
</feature>
<evidence type="ECO:0000256" key="5">
    <source>
        <dbReference type="ARBA" id="ARBA00007417"/>
    </source>
</evidence>
<comment type="similarity">
    <text evidence="5 14">In the C-terminal section; belongs to the HTP reductase family.</text>
</comment>
<keyword evidence="7 14" id="KW-0479">Metal-binding</keyword>
<dbReference type="InterPro" id="IPR024072">
    <property type="entry name" value="DHFR-like_dom_sf"/>
</dbReference>
<dbReference type="InterPro" id="IPR004794">
    <property type="entry name" value="Eubact_RibD"/>
</dbReference>
<dbReference type="EC" id="3.5.4.26" evidence="14"/>
<evidence type="ECO:0000256" key="3">
    <source>
        <dbReference type="ARBA" id="ARBA00004910"/>
    </source>
</evidence>
<dbReference type="NCBIfam" id="TIGR00326">
    <property type="entry name" value="eubact_ribD"/>
    <property type="match status" value="1"/>
</dbReference>
<dbReference type="Gene3D" id="3.40.430.10">
    <property type="entry name" value="Dihydrofolate Reductase, subunit A"/>
    <property type="match status" value="2"/>
</dbReference>
<protein>
    <recommendedName>
        <fullName evidence="14">Riboflavin biosynthesis protein RibD</fullName>
    </recommendedName>
    <domain>
        <recommendedName>
            <fullName evidence="14">Diaminohydroxyphosphoribosylaminopyrimidine deaminase</fullName>
            <shortName evidence="14">DRAP deaminase</shortName>
            <ecNumber evidence="14">3.5.4.26</ecNumber>
        </recommendedName>
        <alternativeName>
            <fullName evidence="14">Riboflavin-specific deaminase</fullName>
        </alternativeName>
    </domain>
    <domain>
        <recommendedName>
            <fullName evidence="14">5-amino-6-(5-phosphoribosylamino)uracil reductase</fullName>
            <ecNumber evidence="14">1.1.1.193</ecNumber>
        </recommendedName>
        <alternativeName>
            <fullName evidence="14">HTP reductase</fullName>
        </alternativeName>
    </domain>
</protein>
<evidence type="ECO:0000256" key="15">
    <source>
        <dbReference type="SAM" id="MobiDB-lite"/>
    </source>
</evidence>
<evidence type="ECO:0000256" key="11">
    <source>
        <dbReference type="ARBA" id="ARBA00023268"/>
    </source>
</evidence>
<dbReference type="PIRSF" id="PIRSF006769">
    <property type="entry name" value="RibD"/>
    <property type="match status" value="1"/>
</dbReference>
<evidence type="ECO:0000313" key="18">
    <source>
        <dbReference type="Proteomes" id="UP001500730"/>
    </source>
</evidence>
<evidence type="ECO:0000313" key="17">
    <source>
        <dbReference type="EMBL" id="GAA2478344.1"/>
    </source>
</evidence>
<dbReference type="CDD" id="cd01284">
    <property type="entry name" value="Riboflavin_deaminase-reductase"/>
    <property type="match status" value="1"/>
</dbReference>
<evidence type="ECO:0000256" key="1">
    <source>
        <dbReference type="ARBA" id="ARBA00002151"/>
    </source>
</evidence>
<keyword evidence="8 14" id="KW-0862">Zinc</keyword>
<dbReference type="SUPFAM" id="SSF53927">
    <property type="entry name" value="Cytidine deaminase-like"/>
    <property type="match status" value="1"/>
</dbReference>
<evidence type="ECO:0000256" key="7">
    <source>
        <dbReference type="ARBA" id="ARBA00022723"/>
    </source>
</evidence>
<evidence type="ECO:0000259" key="16">
    <source>
        <dbReference type="PROSITE" id="PS51747"/>
    </source>
</evidence>
<dbReference type="EMBL" id="BAAARE010000005">
    <property type="protein sequence ID" value="GAA2478344.1"/>
    <property type="molecule type" value="Genomic_DNA"/>
</dbReference>
<gene>
    <name evidence="17" type="primary">ribD</name>
    <name evidence="17" type="ORF">GCM10009858_14670</name>
</gene>
<dbReference type="RefSeq" id="WP_344254160.1">
    <property type="nucleotide sequence ID" value="NZ_BAAARE010000005.1"/>
</dbReference>
<dbReference type="PROSITE" id="PS00903">
    <property type="entry name" value="CYT_DCMP_DEAMINASES_1"/>
    <property type="match status" value="1"/>
</dbReference>
<organism evidence="17 18">
    <name type="scientific">Terrabacter carboxydivorans</name>
    <dbReference type="NCBI Taxonomy" id="619730"/>
    <lineage>
        <taxon>Bacteria</taxon>
        <taxon>Bacillati</taxon>
        <taxon>Actinomycetota</taxon>
        <taxon>Actinomycetes</taxon>
        <taxon>Micrococcales</taxon>
        <taxon>Intrasporangiaceae</taxon>
        <taxon>Terrabacter</taxon>
    </lineage>
</organism>
<dbReference type="InterPro" id="IPR050765">
    <property type="entry name" value="Riboflavin_Biosynth_HTPR"/>
</dbReference>
<evidence type="ECO:0000256" key="2">
    <source>
        <dbReference type="ARBA" id="ARBA00004882"/>
    </source>
</evidence>
<dbReference type="Pfam" id="PF00383">
    <property type="entry name" value="dCMP_cyt_deam_1"/>
    <property type="match status" value="1"/>
</dbReference>
<keyword evidence="6 14" id="KW-0686">Riboflavin biosynthesis</keyword>
<dbReference type="Proteomes" id="UP001500730">
    <property type="component" value="Unassembled WGS sequence"/>
</dbReference>
<dbReference type="PANTHER" id="PTHR38011:SF7">
    <property type="entry name" value="2,5-DIAMINO-6-RIBOSYLAMINO-4(3H)-PYRIMIDINONE 5'-PHOSPHATE REDUCTASE"/>
    <property type="match status" value="1"/>
</dbReference>
<proteinExistence type="inferred from homology"/>
<comment type="cofactor">
    <cofactor evidence="14">
        <name>Zn(2+)</name>
        <dbReference type="ChEBI" id="CHEBI:29105"/>
    </cofactor>
    <text evidence="14">Binds 1 zinc ion.</text>
</comment>
<dbReference type="SUPFAM" id="SSF53597">
    <property type="entry name" value="Dihydrofolate reductase-like"/>
    <property type="match status" value="1"/>
</dbReference>
<evidence type="ECO:0000256" key="12">
    <source>
        <dbReference type="ARBA" id="ARBA00049861"/>
    </source>
</evidence>
<keyword evidence="9 14" id="KW-0521">NADP</keyword>
<keyword evidence="10 14" id="KW-0560">Oxidoreductase</keyword>
<keyword evidence="14" id="KW-0378">Hydrolase</keyword>
<feature type="domain" description="CMP/dCMP-type deaminase" evidence="16">
    <location>
        <begin position="4"/>
        <end position="117"/>
    </location>
</feature>
<dbReference type="InterPro" id="IPR002125">
    <property type="entry name" value="CMP_dCMP_dom"/>
</dbReference>
<dbReference type="PANTHER" id="PTHR38011">
    <property type="entry name" value="DIHYDROFOLATE REDUCTASE FAMILY PROTEIN (AFU_ORTHOLOGUE AFUA_8G06820)"/>
    <property type="match status" value="1"/>
</dbReference>
<comment type="function">
    <text evidence="1 14">Converts 2,5-diamino-6-(ribosylamino)-4(3h)-pyrimidinone 5'-phosphate into 5-amino-6-(ribosylamino)-2,4(1h,3h)-pyrimidinedione 5'-phosphate.</text>
</comment>
<comment type="catalytic activity">
    <reaction evidence="12 14">
        <text>5-amino-6-(5-phospho-D-ribitylamino)uracil + NADP(+) = 5-amino-6-(5-phospho-D-ribosylamino)uracil + NADPH + H(+)</text>
        <dbReference type="Rhea" id="RHEA:17845"/>
        <dbReference type="ChEBI" id="CHEBI:15378"/>
        <dbReference type="ChEBI" id="CHEBI:57783"/>
        <dbReference type="ChEBI" id="CHEBI:58349"/>
        <dbReference type="ChEBI" id="CHEBI:58421"/>
        <dbReference type="ChEBI" id="CHEBI:58453"/>
        <dbReference type="EC" id="1.1.1.193"/>
    </reaction>
</comment>
<reference evidence="18" key="1">
    <citation type="journal article" date="2019" name="Int. J. Syst. Evol. Microbiol.">
        <title>The Global Catalogue of Microorganisms (GCM) 10K type strain sequencing project: providing services to taxonomists for standard genome sequencing and annotation.</title>
        <authorList>
            <consortium name="The Broad Institute Genomics Platform"/>
            <consortium name="The Broad Institute Genome Sequencing Center for Infectious Disease"/>
            <person name="Wu L."/>
            <person name="Ma J."/>
        </authorList>
    </citation>
    <scope>NUCLEOTIDE SEQUENCE [LARGE SCALE GENOMIC DNA]</scope>
    <source>
        <strain evidence="18">JCM 16259</strain>
    </source>
</reference>
<dbReference type="InterPro" id="IPR016193">
    <property type="entry name" value="Cytidine_deaminase-like"/>
</dbReference>
<dbReference type="EC" id="1.1.1.193" evidence="14"/>
<comment type="catalytic activity">
    <reaction evidence="13 14">
        <text>2,5-diamino-6-hydroxy-4-(5-phosphoribosylamino)-pyrimidine + H2O + H(+) = 5-amino-6-(5-phospho-D-ribosylamino)uracil + NH4(+)</text>
        <dbReference type="Rhea" id="RHEA:21868"/>
        <dbReference type="ChEBI" id="CHEBI:15377"/>
        <dbReference type="ChEBI" id="CHEBI:15378"/>
        <dbReference type="ChEBI" id="CHEBI:28938"/>
        <dbReference type="ChEBI" id="CHEBI:58453"/>
        <dbReference type="ChEBI" id="CHEBI:58614"/>
        <dbReference type="EC" id="3.5.4.26"/>
    </reaction>
</comment>
<evidence type="ECO:0000256" key="13">
    <source>
        <dbReference type="ARBA" id="ARBA00049886"/>
    </source>
</evidence>
<evidence type="ECO:0000256" key="14">
    <source>
        <dbReference type="PIRNR" id="PIRNR006769"/>
    </source>
</evidence>
<evidence type="ECO:0000256" key="4">
    <source>
        <dbReference type="ARBA" id="ARBA00005259"/>
    </source>
</evidence>
<dbReference type="InterPro" id="IPR002734">
    <property type="entry name" value="RibDG_C"/>
</dbReference>
<evidence type="ECO:0000256" key="10">
    <source>
        <dbReference type="ARBA" id="ARBA00023002"/>
    </source>
</evidence>
<dbReference type="Gene3D" id="3.40.140.10">
    <property type="entry name" value="Cytidine Deaminase, domain 2"/>
    <property type="match status" value="1"/>
</dbReference>
<comment type="pathway">
    <text evidence="2 14">Cofactor biosynthesis; riboflavin biosynthesis; 5-amino-6-(D-ribitylamino)uracil from GTP: step 2/4.</text>
</comment>
<keyword evidence="11" id="KW-0511">Multifunctional enzyme</keyword>
<evidence type="ECO:0000256" key="9">
    <source>
        <dbReference type="ARBA" id="ARBA00022857"/>
    </source>
</evidence>
<comment type="pathway">
    <text evidence="3 14">Cofactor biosynthesis; riboflavin biosynthesis; 5-amino-6-(D-ribitylamino)uracil from GTP: step 3/4.</text>
</comment>
<name>A0ABP5YBG4_9MICO</name>
<comment type="caution">
    <text evidence="17">The sequence shown here is derived from an EMBL/GenBank/DDBJ whole genome shotgun (WGS) entry which is preliminary data.</text>
</comment>
<dbReference type="PROSITE" id="PS51747">
    <property type="entry name" value="CYT_DCMP_DEAMINASES_2"/>
    <property type="match status" value="1"/>
</dbReference>
<comment type="similarity">
    <text evidence="4 14">In the N-terminal section; belongs to the cytidine and deoxycytidylate deaminase family.</text>
</comment>
<accession>A0ABP5YBG4</accession>
<keyword evidence="18" id="KW-1185">Reference proteome</keyword>
<evidence type="ECO:0000256" key="6">
    <source>
        <dbReference type="ARBA" id="ARBA00022619"/>
    </source>
</evidence>